<name>A0A9P0VQ94_ACAOB</name>
<dbReference type="EMBL" id="CAKOFQ010011525">
    <property type="protein sequence ID" value="CAH2020817.1"/>
    <property type="molecule type" value="Genomic_DNA"/>
</dbReference>
<dbReference type="Proteomes" id="UP001152888">
    <property type="component" value="Unassembled WGS sequence"/>
</dbReference>
<evidence type="ECO:0000313" key="2">
    <source>
        <dbReference type="EMBL" id="CAH2017667.1"/>
    </source>
</evidence>
<reference evidence="1" key="1">
    <citation type="submission" date="2022-03" db="EMBL/GenBank/DDBJ databases">
        <authorList>
            <person name="Sayadi A."/>
        </authorList>
    </citation>
    <scope>NUCLEOTIDE SEQUENCE</scope>
</reference>
<protein>
    <submittedName>
        <fullName evidence="1">Uncharacterized protein</fullName>
    </submittedName>
</protein>
<comment type="caution">
    <text evidence="1">The sequence shown here is derived from an EMBL/GenBank/DDBJ whole genome shotgun (WGS) entry which is preliminary data.</text>
</comment>
<organism evidence="1 4">
    <name type="scientific">Acanthoscelides obtectus</name>
    <name type="common">Bean weevil</name>
    <name type="synonym">Bruchus obtectus</name>
    <dbReference type="NCBI Taxonomy" id="200917"/>
    <lineage>
        <taxon>Eukaryota</taxon>
        <taxon>Metazoa</taxon>
        <taxon>Ecdysozoa</taxon>
        <taxon>Arthropoda</taxon>
        <taxon>Hexapoda</taxon>
        <taxon>Insecta</taxon>
        <taxon>Pterygota</taxon>
        <taxon>Neoptera</taxon>
        <taxon>Endopterygota</taxon>
        <taxon>Coleoptera</taxon>
        <taxon>Polyphaga</taxon>
        <taxon>Cucujiformia</taxon>
        <taxon>Chrysomeloidea</taxon>
        <taxon>Chrysomelidae</taxon>
        <taxon>Bruchinae</taxon>
        <taxon>Bruchini</taxon>
        <taxon>Acanthoscelides</taxon>
    </lineage>
</organism>
<accession>A0A9P0VQ94</accession>
<sequence length="18" mass="2177">MPNNSNYYWIILSHTLLP</sequence>
<dbReference type="EMBL" id="CAKOFQ010009385">
    <property type="protein sequence ID" value="CAH2017667.1"/>
    <property type="molecule type" value="Genomic_DNA"/>
</dbReference>
<dbReference type="EMBL" id="CAKOFQ010009251">
    <property type="protein sequence ID" value="CAH2017369.1"/>
    <property type="molecule type" value="Genomic_DNA"/>
</dbReference>
<evidence type="ECO:0000313" key="3">
    <source>
        <dbReference type="EMBL" id="CAH2020817.1"/>
    </source>
</evidence>
<evidence type="ECO:0000313" key="4">
    <source>
        <dbReference type="Proteomes" id="UP001152888"/>
    </source>
</evidence>
<evidence type="ECO:0000313" key="1">
    <source>
        <dbReference type="EMBL" id="CAH2017369.1"/>
    </source>
</evidence>
<keyword evidence="4" id="KW-1185">Reference proteome</keyword>
<gene>
    <name evidence="1" type="ORF">ACAOBT_LOCUS35970</name>
    <name evidence="2" type="ORF">ACAOBT_LOCUS36149</name>
    <name evidence="3" type="ORF">ACAOBT_LOCUS38117</name>
</gene>
<dbReference type="AlphaFoldDB" id="A0A9P0VQ94"/>
<proteinExistence type="predicted"/>